<accession>A0A0C3HQE8</accession>
<dbReference type="AlphaFoldDB" id="A0A0C3HQE8"/>
<dbReference type="OrthoDB" id="6314559at2"/>
<dbReference type="Proteomes" id="UP000031977">
    <property type="component" value="Unassembled WGS sequence"/>
</dbReference>
<name>A0A0C3HQE8_9VIBR</name>
<dbReference type="EMBL" id="JXOK01000050">
    <property type="protein sequence ID" value="KIN10366.1"/>
    <property type="molecule type" value="Genomic_DNA"/>
</dbReference>
<sequence length="97" mass="10599">MLTQDVTKELEAVMTQLQQQGKEPTVALVKARMKTPVPMPAIIATIKSWKGTNRVPKIEIAASSTPEQTRITELEAVVATLTARIDALEAKLNEKTS</sequence>
<dbReference type="RefSeq" id="WP_041156016.1">
    <property type="nucleotide sequence ID" value="NZ_CBCRVP010000001.1"/>
</dbReference>
<reference evidence="1 2" key="1">
    <citation type="submission" date="2015-01" db="EMBL/GenBank/DDBJ databases">
        <title>Draft genome of Vibrio mytili type strain CAIM 528.</title>
        <authorList>
            <person name="Gonzalez-Castillo A."/>
            <person name="Gomez-Gil B."/>
            <person name="Enciso-Ibarra J."/>
        </authorList>
    </citation>
    <scope>NUCLEOTIDE SEQUENCE [LARGE SCALE GENOMIC DNA]</scope>
    <source>
        <strain evidence="1 2">CAIM 528</strain>
    </source>
</reference>
<evidence type="ECO:0000313" key="1">
    <source>
        <dbReference type="EMBL" id="KIN10366.1"/>
    </source>
</evidence>
<comment type="caution">
    <text evidence="1">The sequence shown here is derived from an EMBL/GenBank/DDBJ whole genome shotgun (WGS) entry which is preliminary data.</text>
</comment>
<gene>
    <name evidence="1" type="ORF">SU60_13750</name>
</gene>
<proteinExistence type="predicted"/>
<evidence type="ECO:0000313" key="2">
    <source>
        <dbReference type="Proteomes" id="UP000031977"/>
    </source>
</evidence>
<keyword evidence="2" id="KW-1185">Reference proteome</keyword>
<organism evidence="1 2">
    <name type="scientific">Vibrio mytili</name>
    <dbReference type="NCBI Taxonomy" id="50718"/>
    <lineage>
        <taxon>Bacteria</taxon>
        <taxon>Pseudomonadati</taxon>
        <taxon>Pseudomonadota</taxon>
        <taxon>Gammaproteobacteria</taxon>
        <taxon>Vibrionales</taxon>
        <taxon>Vibrionaceae</taxon>
        <taxon>Vibrio</taxon>
    </lineage>
</organism>
<protein>
    <recommendedName>
        <fullName evidence="3">KfrA N-terminal DNA-binding domain-containing protein</fullName>
    </recommendedName>
</protein>
<evidence type="ECO:0008006" key="3">
    <source>
        <dbReference type="Google" id="ProtNLM"/>
    </source>
</evidence>